<keyword evidence="1" id="KW-0472">Membrane</keyword>
<keyword evidence="3" id="KW-1185">Reference proteome</keyword>
<dbReference type="STRING" id="1266660.A0A1G4JIW2"/>
<keyword evidence="1" id="KW-0812">Transmembrane</keyword>
<dbReference type="EMBL" id="LT598458">
    <property type="protein sequence ID" value="SCU90337.1"/>
    <property type="molecule type" value="Genomic_DNA"/>
</dbReference>
<dbReference type="PANTHER" id="PTHR13304">
    <property type="entry name" value="GLYCOSYLPHOSPHATIDYLINOSITOL ANCHOR ATTACHMENT 1 PROTEIN"/>
    <property type="match status" value="1"/>
</dbReference>
<dbReference type="GO" id="GO:0016255">
    <property type="term" value="P:attachment of GPI anchor to protein"/>
    <property type="evidence" value="ECO:0007669"/>
    <property type="project" value="EnsemblFungi"/>
</dbReference>
<evidence type="ECO:0000313" key="3">
    <source>
        <dbReference type="Proteomes" id="UP000190274"/>
    </source>
</evidence>
<dbReference type="Pfam" id="PF04114">
    <property type="entry name" value="Gaa1"/>
    <property type="match status" value="1"/>
</dbReference>
<keyword evidence="1" id="KW-1133">Transmembrane helix</keyword>
<feature type="transmembrane region" description="Helical" evidence="1">
    <location>
        <begin position="342"/>
        <end position="375"/>
    </location>
</feature>
<accession>A0A1G4JIW2</accession>
<feature type="transmembrane region" description="Helical" evidence="1">
    <location>
        <begin position="457"/>
        <end position="481"/>
    </location>
</feature>
<dbReference type="OrthoDB" id="445301at2759"/>
<gene>
    <name evidence="2" type="ORF">LADA_0F03378G</name>
</gene>
<dbReference type="GO" id="GO:0042765">
    <property type="term" value="C:GPI-anchor transamidase complex"/>
    <property type="evidence" value="ECO:0007669"/>
    <property type="project" value="EnsemblFungi"/>
</dbReference>
<feature type="transmembrane region" description="Helical" evidence="1">
    <location>
        <begin position="20"/>
        <end position="43"/>
    </location>
</feature>
<feature type="transmembrane region" description="Helical" evidence="1">
    <location>
        <begin position="543"/>
        <end position="567"/>
    </location>
</feature>
<feature type="transmembrane region" description="Helical" evidence="1">
    <location>
        <begin position="502"/>
        <end position="520"/>
    </location>
</feature>
<sequence>MALLEKLQRRASDLGLWYRFIQLLPKLALFCGLIGMAYLALWLPSEGQYRHTYISENALMPSQAYSYFRETEWNLLRGYRAQLELLVNEPVDKKNVILAGWLEEIGLKTAVHKDADHGDSLYGVWHAPRGDGTEAMVLAAPWHNGDGEFNLGGTALATALTRYFSRWPLWSKNIIVVFSEDPKASLRSWCHAYHTSLDLTGGSIESAVVLDYPGANDFFKYVEIFYAGLNGELPNLDLVNVAVHITQHEGMRVSLNGIAESEMEDREYYGKMKQLLLGVRKMALAGVQACYGNEAFSGYRIQSIVLRARGSGGPFDITTFGRVPEAMFRSVNNLLEKFHQSFFFYLLLAPQNFVSIASYLPAAVAFSAAFIMAGLDHFFKGSKSITSGTARSSDTLQTVTRFIACLMTSYAVSQVLLQRNNPHALISVSVLTSMAPLYPSINSNSIAQAHQLKSISFLYLSVVLTSLLVVNFALAFGIGLLAFPMIKIQNTTNSRLRIKNSLLLLATNPFIASCAFANIFETNLSGFDIIRNLVSAWNDLGCWTWFVVCIGWLPVWISVAVSSCYVAEQAEPNYHSSSDCASVKKLD</sequence>
<dbReference type="InterPro" id="IPR007246">
    <property type="entry name" value="Gaa1"/>
</dbReference>
<reference evidence="2 3" key="1">
    <citation type="submission" date="2016-03" db="EMBL/GenBank/DDBJ databases">
        <authorList>
            <person name="Devillers H."/>
        </authorList>
    </citation>
    <scope>NUCLEOTIDE SEQUENCE [LARGE SCALE GENOMIC DNA]</scope>
    <source>
        <strain evidence="2">CBS 10888</strain>
    </source>
</reference>
<evidence type="ECO:0000313" key="2">
    <source>
        <dbReference type="EMBL" id="SCU90337.1"/>
    </source>
</evidence>
<dbReference type="PANTHER" id="PTHR13304:SF0">
    <property type="entry name" value="GLYCOSYLPHOSPHATIDYLINOSITOL ANCHOR ATTACHMENT 1 PROTEIN"/>
    <property type="match status" value="1"/>
</dbReference>
<protein>
    <submittedName>
        <fullName evidence="2">LADA_0F03378g1_1</fullName>
    </submittedName>
</protein>
<dbReference type="PIRSF" id="PIRSF036762">
    <property type="entry name" value="GAA1"/>
    <property type="match status" value="1"/>
</dbReference>
<name>A0A1G4JIW2_9SACH</name>
<organism evidence="2 3">
    <name type="scientific">Lachancea dasiensis</name>
    <dbReference type="NCBI Taxonomy" id="1072105"/>
    <lineage>
        <taxon>Eukaryota</taxon>
        <taxon>Fungi</taxon>
        <taxon>Dikarya</taxon>
        <taxon>Ascomycota</taxon>
        <taxon>Saccharomycotina</taxon>
        <taxon>Saccharomycetes</taxon>
        <taxon>Saccharomycetales</taxon>
        <taxon>Saccharomycetaceae</taxon>
        <taxon>Lachancea</taxon>
    </lineage>
</organism>
<evidence type="ECO:0000256" key="1">
    <source>
        <dbReference type="SAM" id="Phobius"/>
    </source>
</evidence>
<proteinExistence type="predicted"/>
<dbReference type="Proteomes" id="UP000190274">
    <property type="component" value="Chromosome F"/>
</dbReference>
<dbReference type="AlphaFoldDB" id="A0A1G4JIW2"/>